<gene>
    <name evidence="3" type="primary">rbfA</name>
    <name evidence="5" type="ordered locus">Jden_1020</name>
</gene>
<accession>C7R3E0</accession>
<dbReference type="STRING" id="471856.Jden_1020"/>
<dbReference type="InterPro" id="IPR023799">
    <property type="entry name" value="RbfA_dom_sf"/>
</dbReference>
<dbReference type="AlphaFoldDB" id="C7R3E0"/>
<comment type="similarity">
    <text evidence="3">Belongs to the RbfA family.</text>
</comment>
<dbReference type="RefSeq" id="WP_015771304.1">
    <property type="nucleotide sequence ID" value="NC_013174.1"/>
</dbReference>
<dbReference type="GO" id="GO:0005829">
    <property type="term" value="C:cytosol"/>
    <property type="evidence" value="ECO:0007669"/>
    <property type="project" value="TreeGrafter"/>
</dbReference>
<evidence type="ECO:0000256" key="1">
    <source>
        <dbReference type="ARBA" id="ARBA00022490"/>
    </source>
</evidence>
<evidence type="ECO:0000313" key="6">
    <source>
        <dbReference type="Proteomes" id="UP000000628"/>
    </source>
</evidence>
<evidence type="ECO:0000313" key="5">
    <source>
        <dbReference type="EMBL" id="ACV08676.1"/>
    </source>
</evidence>
<dbReference type="PANTHER" id="PTHR33515:SF1">
    <property type="entry name" value="RIBOSOME-BINDING FACTOR A, CHLOROPLASTIC-RELATED"/>
    <property type="match status" value="1"/>
</dbReference>
<keyword evidence="2 3" id="KW-0690">Ribosome biogenesis</keyword>
<dbReference type="OrthoDB" id="307788at2"/>
<feature type="compositionally biased region" description="Acidic residues" evidence="4">
    <location>
        <begin position="141"/>
        <end position="153"/>
    </location>
</feature>
<dbReference type="Proteomes" id="UP000000628">
    <property type="component" value="Chromosome"/>
</dbReference>
<reference evidence="5 6" key="1">
    <citation type="journal article" date="2009" name="Stand. Genomic Sci.">
        <title>Complete genome sequence of Jonesia denitrificans type strain (Prevot 55134).</title>
        <authorList>
            <person name="Pukall R."/>
            <person name="Gehrich-Schroter G."/>
            <person name="Lapidus A."/>
            <person name="Nolan M."/>
            <person name="Glavina Del Rio T."/>
            <person name="Lucas S."/>
            <person name="Chen F."/>
            <person name="Tice H."/>
            <person name="Pitluck S."/>
            <person name="Cheng J.F."/>
            <person name="Copeland A."/>
            <person name="Saunders E."/>
            <person name="Brettin T."/>
            <person name="Detter J.C."/>
            <person name="Bruce D."/>
            <person name="Goodwin L."/>
            <person name="Pati A."/>
            <person name="Ivanova N."/>
            <person name="Mavromatis K."/>
            <person name="Ovchinnikova G."/>
            <person name="Chen A."/>
            <person name="Palaniappan K."/>
            <person name="Land M."/>
            <person name="Hauser L."/>
            <person name="Chang Y.J."/>
            <person name="Jeffries C.D."/>
            <person name="Chain P."/>
            <person name="Goker M."/>
            <person name="Bristow J."/>
            <person name="Eisen J.A."/>
            <person name="Markowitz V."/>
            <person name="Hugenholtz P."/>
            <person name="Kyrpides N.C."/>
            <person name="Klenk H.P."/>
            <person name="Han C."/>
        </authorList>
    </citation>
    <scope>NUCLEOTIDE SEQUENCE [LARGE SCALE GENOMIC DNA]</scope>
    <source>
        <strain evidence="6">ATCC 14870 / DSM 20603 / BCRC 15368 / CIP 55.134 / JCM 11481 / NBRC 15587 / NCTC 10816 / Prevot 55134</strain>
    </source>
</reference>
<proteinExistence type="inferred from homology"/>
<dbReference type="InterPro" id="IPR015946">
    <property type="entry name" value="KH_dom-like_a/b"/>
</dbReference>
<evidence type="ECO:0000256" key="3">
    <source>
        <dbReference type="HAMAP-Rule" id="MF_00003"/>
    </source>
</evidence>
<dbReference type="eggNOG" id="COG0858">
    <property type="taxonomic scope" value="Bacteria"/>
</dbReference>
<evidence type="ECO:0000256" key="4">
    <source>
        <dbReference type="SAM" id="MobiDB-lite"/>
    </source>
</evidence>
<dbReference type="GO" id="GO:0030490">
    <property type="term" value="P:maturation of SSU-rRNA"/>
    <property type="evidence" value="ECO:0007669"/>
    <property type="project" value="UniProtKB-UniRule"/>
</dbReference>
<dbReference type="HOGENOM" id="CLU_089475_0_0_11"/>
<dbReference type="NCBIfam" id="TIGR00082">
    <property type="entry name" value="rbfA"/>
    <property type="match status" value="1"/>
</dbReference>
<evidence type="ECO:0000256" key="2">
    <source>
        <dbReference type="ARBA" id="ARBA00022517"/>
    </source>
</evidence>
<comment type="subunit">
    <text evidence="3">Monomer. Binds 30S ribosomal subunits, but not 50S ribosomal subunits or 70S ribosomes.</text>
</comment>
<dbReference type="InterPro" id="IPR000238">
    <property type="entry name" value="RbfA"/>
</dbReference>
<dbReference type="Gene3D" id="3.30.300.20">
    <property type="match status" value="1"/>
</dbReference>
<organism evidence="5 6">
    <name type="scientific">Jonesia denitrificans (strain ATCC 14870 / DSM 20603 / BCRC 15368 / CIP 55.134 / JCM 11481 / NBRC 15587 / NCTC 10816 / Prevot 55134)</name>
    <name type="common">Listeria denitrificans</name>
    <dbReference type="NCBI Taxonomy" id="471856"/>
    <lineage>
        <taxon>Bacteria</taxon>
        <taxon>Bacillati</taxon>
        <taxon>Actinomycetota</taxon>
        <taxon>Actinomycetes</taxon>
        <taxon>Micrococcales</taxon>
        <taxon>Jonesiaceae</taxon>
        <taxon>Jonesia</taxon>
    </lineage>
</organism>
<dbReference type="SUPFAM" id="SSF89919">
    <property type="entry name" value="Ribosome-binding factor A, RbfA"/>
    <property type="match status" value="1"/>
</dbReference>
<dbReference type="KEGG" id="jde:Jden_1020"/>
<dbReference type="PANTHER" id="PTHR33515">
    <property type="entry name" value="RIBOSOME-BINDING FACTOR A, CHLOROPLASTIC-RELATED"/>
    <property type="match status" value="1"/>
</dbReference>
<name>C7R3E0_JONDD</name>
<dbReference type="Pfam" id="PF02033">
    <property type="entry name" value="RBFA"/>
    <property type="match status" value="1"/>
</dbReference>
<feature type="region of interest" description="Disordered" evidence="4">
    <location>
        <begin position="120"/>
        <end position="153"/>
    </location>
</feature>
<comment type="subcellular location">
    <subcellularLocation>
        <location evidence="3">Cytoplasm</location>
    </subcellularLocation>
</comment>
<comment type="function">
    <text evidence="3">One of several proteins that assist in the late maturation steps of the functional core of the 30S ribosomal subunit. Associates with free 30S ribosomal subunits (but not with 30S subunits that are part of 70S ribosomes or polysomes). Required for efficient processing of 16S rRNA. May interact with the 5'-terminal helix region of 16S rRNA.</text>
</comment>
<keyword evidence="1 3" id="KW-0963">Cytoplasm</keyword>
<protein>
    <recommendedName>
        <fullName evidence="3">Ribosome-binding factor A</fullName>
    </recommendedName>
</protein>
<dbReference type="HAMAP" id="MF_00003">
    <property type="entry name" value="RbfA"/>
    <property type="match status" value="1"/>
</dbReference>
<dbReference type="EMBL" id="CP001706">
    <property type="protein sequence ID" value="ACV08676.1"/>
    <property type="molecule type" value="Genomic_DNA"/>
</dbReference>
<dbReference type="GO" id="GO:0043024">
    <property type="term" value="F:ribosomal small subunit binding"/>
    <property type="evidence" value="ECO:0007669"/>
    <property type="project" value="TreeGrafter"/>
</dbReference>
<sequence length="153" mass="17271">MVDHPRARRLAERIQVIVAEMLEGRIKDPRLGFVTITDVRVTGDLQHASIFYTVYGDEQERRKSTRALNSARGTIRTEVGKQIGTRLTPTIEFHLDAVPESAASLDRALHEARLRDAELEKIREGAQYASDADPYRRPQGDGDEAEDEGDDRE</sequence>
<keyword evidence="6" id="KW-1185">Reference proteome</keyword>